<evidence type="ECO:0000313" key="2">
    <source>
        <dbReference type="Proteomes" id="UP000198982"/>
    </source>
</evidence>
<accession>A0A1H4MKH5</accession>
<dbReference type="EMBL" id="FNTJ01000001">
    <property type="protein sequence ID" value="SEB83198.1"/>
    <property type="molecule type" value="Genomic_DNA"/>
</dbReference>
<dbReference type="Proteomes" id="UP000198982">
    <property type="component" value="Unassembled WGS sequence"/>
</dbReference>
<gene>
    <name evidence="1" type="ORF">SAMN05216178_2427</name>
</gene>
<organism evidence="1 2">
    <name type="scientific">Pseudomonas saponiphila</name>
    <dbReference type="NCBI Taxonomy" id="556534"/>
    <lineage>
        <taxon>Bacteria</taxon>
        <taxon>Pseudomonadati</taxon>
        <taxon>Pseudomonadota</taxon>
        <taxon>Gammaproteobacteria</taxon>
        <taxon>Pseudomonadales</taxon>
        <taxon>Pseudomonadaceae</taxon>
        <taxon>Pseudomonas</taxon>
    </lineage>
</organism>
<keyword evidence="2" id="KW-1185">Reference proteome</keyword>
<evidence type="ECO:0000313" key="1">
    <source>
        <dbReference type="EMBL" id="SEB83198.1"/>
    </source>
</evidence>
<sequence>MTDTCPPNCAHCAENPDHQSAHQAVVEALQVMGAYPEASEDEIVQLLQARGYSAIVAEKLNAFVPSALSWPLLKRLGVEGFVGHFIAFDDNDQEVQIPVSSQHYFTAALMLAYNTLEDGWSEELPHSTFVSVTQKSPEMNAANKVLNQGGSLEGGTIGPLQLFRLSASEVLGQASS</sequence>
<dbReference type="RefSeq" id="WP_092313728.1">
    <property type="nucleotide sequence ID" value="NZ_FNTJ01000001.1"/>
</dbReference>
<proteinExistence type="predicted"/>
<dbReference type="AlphaFoldDB" id="A0A1H4MKH5"/>
<protein>
    <submittedName>
        <fullName evidence="1">Uncharacterized protein</fullName>
    </submittedName>
</protein>
<name>A0A1H4MKH5_9PSED</name>
<reference evidence="2" key="1">
    <citation type="submission" date="2016-10" db="EMBL/GenBank/DDBJ databases">
        <authorList>
            <person name="Varghese N."/>
            <person name="Submissions S."/>
        </authorList>
    </citation>
    <scope>NUCLEOTIDE SEQUENCE [LARGE SCALE GENOMIC DNA]</scope>
    <source>
        <strain evidence="2">DSM 9751</strain>
    </source>
</reference>